<name>A0ABR4AA20_9LECA</name>
<reference evidence="1 2" key="1">
    <citation type="submission" date="2024-09" db="EMBL/GenBank/DDBJ databases">
        <title>Rethinking Asexuality: The Enigmatic Case of Functional Sexual Genes in Lepraria (Stereocaulaceae).</title>
        <authorList>
            <person name="Doellman M."/>
            <person name="Sun Y."/>
            <person name="Barcenas-Pena A."/>
            <person name="Lumbsch H.T."/>
            <person name="Grewe F."/>
        </authorList>
    </citation>
    <scope>NUCLEOTIDE SEQUENCE [LARGE SCALE GENOMIC DNA]</scope>
    <source>
        <strain evidence="1 2">Mercado 3170</strain>
    </source>
</reference>
<dbReference type="EMBL" id="JBEFKJ010000014">
    <property type="protein sequence ID" value="KAL2042281.1"/>
    <property type="molecule type" value="Genomic_DNA"/>
</dbReference>
<evidence type="ECO:0000313" key="2">
    <source>
        <dbReference type="Proteomes" id="UP001590950"/>
    </source>
</evidence>
<gene>
    <name evidence="1" type="ORF">N7G274_004769</name>
</gene>
<sequence>MDRLWYSPFHNAISGTQSIRQPVDHDHPPRRQWRHGRPVIGLSAKATVRKQEAQSYRLHAKRPVLYLFRLASGALPNPSVGPATILFSMDVFVPNVLETKKTVRGGNRTALYFAAADAPSLTDFPRCTFIMPFEQVCVS</sequence>
<organism evidence="1 2">
    <name type="scientific">Stereocaulon virgatum</name>
    <dbReference type="NCBI Taxonomy" id="373712"/>
    <lineage>
        <taxon>Eukaryota</taxon>
        <taxon>Fungi</taxon>
        <taxon>Dikarya</taxon>
        <taxon>Ascomycota</taxon>
        <taxon>Pezizomycotina</taxon>
        <taxon>Lecanoromycetes</taxon>
        <taxon>OSLEUM clade</taxon>
        <taxon>Lecanoromycetidae</taxon>
        <taxon>Lecanorales</taxon>
        <taxon>Lecanorineae</taxon>
        <taxon>Stereocaulaceae</taxon>
        <taxon>Stereocaulon</taxon>
    </lineage>
</organism>
<evidence type="ECO:0000313" key="1">
    <source>
        <dbReference type="EMBL" id="KAL2042281.1"/>
    </source>
</evidence>
<keyword evidence="2" id="KW-1185">Reference proteome</keyword>
<accession>A0ABR4AA20</accession>
<comment type="caution">
    <text evidence="1">The sequence shown here is derived from an EMBL/GenBank/DDBJ whole genome shotgun (WGS) entry which is preliminary data.</text>
</comment>
<protein>
    <submittedName>
        <fullName evidence="1">Uncharacterized protein</fullName>
    </submittedName>
</protein>
<dbReference type="Proteomes" id="UP001590950">
    <property type="component" value="Unassembled WGS sequence"/>
</dbReference>
<proteinExistence type="predicted"/>